<keyword evidence="3" id="KW-1185">Reference proteome</keyword>
<protein>
    <submittedName>
        <fullName evidence="2">Uncharacterized protein</fullName>
    </submittedName>
</protein>
<evidence type="ECO:0000313" key="3">
    <source>
        <dbReference type="Proteomes" id="UP000308092"/>
    </source>
</evidence>
<dbReference type="Proteomes" id="UP000308092">
    <property type="component" value="Unassembled WGS sequence"/>
</dbReference>
<dbReference type="AlphaFoldDB" id="A0A4S3JMQ4"/>
<gene>
    <name evidence="2" type="ORF">EYZ11_004517</name>
</gene>
<accession>A0A4S3JMQ4</accession>
<evidence type="ECO:0000313" key="2">
    <source>
        <dbReference type="EMBL" id="THC96018.1"/>
    </source>
</evidence>
<name>A0A4S3JMQ4_9EURO</name>
<dbReference type="EMBL" id="SOSA01000132">
    <property type="protein sequence ID" value="THC96018.1"/>
    <property type="molecule type" value="Genomic_DNA"/>
</dbReference>
<comment type="caution">
    <text evidence="2">The sequence shown here is derived from an EMBL/GenBank/DDBJ whole genome shotgun (WGS) entry which is preliminary data.</text>
</comment>
<organism evidence="2 3">
    <name type="scientific">Aspergillus tanneri</name>
    <dbReference type="NCBI Taxonomy" id="1220188"/>
    <lineage>
        <taxon>Eukaryota</taxon>
        <taxon>Fungi</taxon>
        <taxon>Dikarya</taxon>
        <taxon>Ascomycota</taxon>
        <taxon>Pezizomycotina</taxon>
        <taxon>Eurotiomycetes</taxon>
        <taxon>Eurotiomycetidae</taxon>
        <taxon>Eurotiales</taxon>
        <taxon>Aspergillaceae</taxon>
        <taxon>Aspergillus</taxon>
        <taxon>Aspergillus subgen. Circumdati</taxon>
    </lineage>
</organism>
<evidence type="ECO:0000256" key="1">
    <source>
        <dbReference type="SAM" id="MobiDB-lite"/>
    </source>
</evidence>
<proteinExistence type="predicted"/>
<sequence>MSTYRESSPSNRFPQLYTPELLGTKADEVMRG</sequence>
<dbReference type="VEuPathDB" id="FungiDB:EYZ11_004517"/>
<feature type="region of interest" description="Disordered" evidence="1">
    <location>
        <begin position="1"/>
        <end position="32"/>
    </location>
</feature>
<feature type="compositionally biased region" description="Polar residues" evidence="1">
    <location>
        <begin position="1"/>
        <end position="13"/>
    </location>
</feature>
<reference evidence="2 3" key="1">
    <citation type="submission" date="2019-03" db="EMBL/GenBank/DDBJ databases">
        <title>The genome sequence of a newly discovered highly antifungal drug resistant Aspergillus species, Aspergillus tanneri NIH 1004.</title>
        <authorList>
            <person name="Mounaud S."/>
            <person name="Singh I."/>
            <person name="Joardar V."/>
            <person name="Pakala S."/>
            <person name="Pakala S."/>
            <person name="Venepally P."/>
            <person name="Hoover J."/>
            <person name="Nierman W."/>
            <person name="Chung J."/>
            <person name="Losada L."/>
        </authorList>
    </citation>
    <scope>NUCLEOTIDE SEQUENCE [LARGE SCALE GENOMIC DNA]</scope>
    <source>
        <strain evidence="2 3">NIH1004</strain>
    </source>
</reference>